<organism evidence="2 3">
    <name type="scientific">Ornithinibacillus halophilus</name>
    <dbReference type="NCBI Taxonomy" id="930117"/>
    <lineage>
        <taxon>Bacteria</taxon>
        <taxon>Bacillati</taxon>
        <taxon>Bacillota</taxon>
        <taxon>Bacilli</taxon>
        <taxon>Bacillales</taxon>
        <taxon>Bacillaceae</taxon>
        <taxon>Ornithinibacillus</taxon>
    </lineage>
</organism>
<reference evidence="2 3" key="1">
    <citation type="submission" date="2016-11" db="EMBL/GenBank/DDBJ databases">
        <authorList>
            <person name="Jaros S."/>
            <person name="Januszkiewicz K."/>
            <person name="Wedrychowicz H."/>
        </authorList>
    </citation>
    <scope>NUCLEOTIDE SEQUENCE [LARGE SCALE GENOMIC DNA]</scope>
    <source>
        <strain evidence="2 3">IBRC-M 10683</strain>
    </source>
</reference>
<dbReference type="InterPro" id="IPR019235">
    <property type="entry name" value="DUF2178_TM"/>
</dbReference>
<keyword evidence="1" id="KW-1133">Transmembrane helix</keyword>
<proteinExistence type="predicted"/>
<accession>A0A1M5LQ85</accession>
<dbReference type="EMBL" id="FQVW01000049">
    <property type="protein sequence ID" value="SHG67247.1"/>
    <property type="molecule type" value="Genomic_DNA"/>
</dbReference>
<dbReference type="Proteomes" id="UP000183988">
    <property type="component" value="Unassembled WGS sequence"/>
</dbReference>
<keyword evidence="1" id="KW-0472">Membrane</keyword>
<dbReference type="STRING" id="930117.SAMN05216225_104920"/>
<evidence type="ECO:0000313" key="3">
    <source>
        <dbReference type="Proteomes" id="UP000183988"/>
    </source>
</evidence>
<feature type="transmembrane region" description="Helical" evidence="1">
    <location>
        <begin position="12"/>
        <end position="30"/>
    </location>
</feature>
<protein>
    <recommendedName>
        <fullName evidence="4">SdpI/YhfL protein family protein</fullName>
    </recommendedName>
</protein>
<evidence type="ECO:0008006" key="4">
    <source>
        <dbReference type="Google" id="ProtNLM"/>
    </source>
</evidence>
<dbReference type="AlphaFoldDB" id="A0A1M5LQ85"/>
<sequence>MLLSESFQNDPWVILIMLANYALLLTIFFLQRKYGRKNHRYDERYYHVNNRNKARSWDAMLVIMLIAWPIVIIFDGISFSFFLLTIIYVLHNVTLLIVTAYYSNKNEEN</sequence>
<evidence type="ECO:0000313" key="2">
    <source>
        <dbReference type="EMBL" id="SHG67247.1"/>
    </source>
</evidence>
<feature type="transmembrane region" description="Helical" evidence="1">
    <location>
        <begin position="80"/>
        <end position="102"/>
    </location>
</feature>
<gene>
    <name evidence="2" type="ORF">SAMN05216225_104920</name>
</gene>
<dbReference type="Pfam" id="PF09946">
    <property type="entry name" value="DUF2178"/>
    <property type="match status" value="1"/>
</dbReference>
<feature type="transmembrane region" description="Helical" evidence="1">
    <location>
        <begin position="57"/>
        <end position="74"/>
    </location>
</feature>
<keyword evidence="3" id="KW-1185">Reference proteome</keyword>
<evidence type="ECO:0000256" key="1">
    <source>
        <dbReference type="SAM" id="Phobius"/>
    </source>
</evidence>
<keyword evidence="1" id="KW-0812">Transmembrane</keyword>
<name>A0A1M5LQ85_9BACI</name>